<keyword evidence="4" id="KW-0732">Signal</keyword>
<dbReference type="AlphaFoldDB" id="A0A3S3P2A4"/>
<feature type="domain" description="EGF-like" evidence="10">
    <location>
        <begin position="582"/>
        <end position="619"/>
    </location>
</feature>
<organism evidence="11 12">
    <name type="scientific">Dinothrombium tinctorium</name>
    <dbReference type="NCBI Taxonomy" id="1965070"/>
    <lineage>
        <taxon>Eukaryota</taxon>
        <taxon>Metazoa</taxon>
        <taxon>Ecdysozoa</taxon>
        <taxon>Arthropoda</taxon>
        <taxon>Chelicerata</taxon>
        <taxon>Arachnida</taxon>
        <taxon>Acari</taxon>
        <taxon>Acariformes</taxon>
        <taxon>Trombidiformes</taxon>
        <taxon>Prostigmata</taxon>
        <taxon>Anystina</taxon>
        <taxon>Parasitengona</taxon>
        <taxon>Trombidioidea</taxon>
        <taxon>Trombidiidae</taxon>
        <taxon>Dinothrombium</taxon>
    </lineage>
</organism>
<dbReference type="SUPFAM" id="SSF57184">
    <property type="entry name" value="Growth factor receptor domain"/>
    <property type="match status" value="3"/>
</dbReference>
<dbReference type="FunFam" id="2.10.25.10:FF:000038">
    <property type="entry name" value="Fibrillin 2"/>
    <property type="match status" value="1"/>
</dbReference>
<dbReference type="FunFam" id="2.10.25.10:FF:000014">
    <property type="entry name" value="Latent-transforming growth factor beta-binding protein 3"/>
    <property type="match status" value="1"/>
</dbReference>
<keyword evidence="6" id="KW-1015">Disulfide bond</keyword>
<dbReference type="GO" id="GO:0005576">
    <property type="term" value="C:extracellular region"/>
    <property type="evidence" value="ECO:0007669"/>
    <property type="project" value="UniProtKB-SubCell"/>
</dbReference>
<feature type="domain" description="EGF-like" evidence="10">
    <location>
        <begin position="360"/>
        <end position="400"/>
    </location>
</feature>
<dbReference type="CDD" id="cd00054">
    <property type="entry name" value="EGF_CA"/>
    <property type="match status" value="3"/>
</dbReference>
<feature type="domain" description="EGF-like" evidence="10">
    <location>
        <begin position="622"/>
        <end position="662"/>
    </location>
</feature>
<dbReference type="PANTHER" id="PTHR24034:SF209">
    <property type="entry name" value="EGF-LIKE DOMAIN-CONTAINING PROTEIN"/>
    <property type="match status" value="1"/>
</dbReference>
<dbReference type="PANTHER" id="PTHR24034">
    <property type="entry name" value="EGF-LIKE DOMAIN-CONTAINING PROTEIN"/>
    <property type="match status" value="1"/>
</dbReference>
<dbReference type="SMART" id="SM00181">
    <property type="entry name" value="EGF"/>
    <property type="match status" value="9"/>
</dbReference>
<keyword evidence="7" id="KW-0325">Glycoprotein</keyword>
<evidence type="ECO:0000256" key="7">
    <source>
        <dbReference type="ARBA" id="ARBA00023180"/>
    </source>
</evidence>
<feature type="region of interest" description="Disordered" evidence="9">
    <location>
        <begin position="322"/>
        <end position="341"/>
    </location>
</feature>
<dbReference type="InterPro" id="IPR000742">
    <property type="entry name" value="EGF"/>
</dbReference>
<dbReference type="SMART" id="SM00179">
    <property type="entry name" value="EGF_CA"/>
    <property type="match status" value="11"/>
</dbReference>
<dbReference type="InterPro" id="IPR018097">
    <property type="entry name" value="EGF_Ca-bd_CS"/>
</dbReference>
<proteinExistence type="predicted"/>
<keyword evidence="5" id="KW-0677">Repeat</keyword>
<comment type="subcellular location">
    <subcellularLocation>
        <location evidence="1">Secreted</location>
    </subcellularLocation>
</comment>
<keyword evidence="2" id="KW-0964">Secreted</keyword>
<evidence type="ECO:0000256" key="6">
    <source>
        <dbReference type="ARBA" id="ARBA00023157"/>
    </source>
</evidence>
<dbReference type="STRING" id="1965070.A0A3S3P2A4"/>
<evidence type="ECO:0000313" key="12">
    <source>
        <dbReference type="Proteomes" id="UP000285301"/>
    </source>
</evidence>
<evidence type="ECO:0000313" key="11">
    <source>
        <dbReference type="EMBL" id="RWS03576.1"/>
    </source>
</evidence>
<dbReference type="InterPro" id="IPR000152">
    <property type="entry name" value="EGF-type_Asp/Asn_hydroxyl_site"/>
</dbReference>
<keyword evidence="3 8" id="KW-0245">EGF-like domain</keyword>
<evidence type="ECO:0000256" key="2">
    <source>
        <dbReference type="ARBA" id="ARBA00022525"/>
    </source>
</evidence>
<name>A0A3S3P2A4_9ACAR</name>
<dbReference type="PROSITE" id="PS01187">
    <property type="entry name" value="EGF_CA"/>
    <property type="match status" value="6"/>
</dbReference>
<dbReference type="PROSITE" id="PS50026">
    <property type="entry name" value="EGF_3"/>
    <property type="match status" value="3"/>
</dbReference>
<evidence type="ECO:0000256" key="1">
    <source>
        <dbReference type="ARBA" id="ARBA00004613"/>
    </source>
</evidence>
<dbReference type="Pfam" id="PF07645">
    <property type="entry name" value="EGF_CA"/>
    <property type="match status" value="8"/>
</dbReference>
<dbReference type="Pfam" id="PF12662">
    <property type="entry name" value="cEGF"/>
    <property type="match status" value="1"/>
</dbReference>
<sequence>MQPIDLNEEQSCESAFRENCIKQKQKKFCNQGSKFAFEEKACSALNNTQELGFNSFFDCCVACLNGMREAEHGDCRSEASQDLVTYAKYFCCQQKNSLTANNFDIVPEAVPTQVHEYRIDACFRHPNNCSQKCDINDFGAIVCSCYDGYRLKSNGSECEDINECESNPCGKNEVCENLEASYLCTPMLADGFGDTDNDFLTNDQFPETGSLYDEDAFVTDKCSEEGYRMNGDGHCEDINECEEDSHNCNDELQCKNTDGSFTCIPLEDTINQCAKGFKLVETKCVYIECENLHNCTGMNCTNLFGEFHCNYITKNKRSELTSDIGNKNADERTMNDSNDSETEKCKEGYILNPDTKECEDIDECKQNSHKCGKNSYCKNTKGGFKCMCKEGFEESNRECNRKNEQSTSSDIKECDFGFYFDNKTMQCEDENECSLGIHNCDEFSICINVNGSFECEYRPCENGYKRNFNGSCEKVVCSEGQKYDIFFGKCSDVDECEERTTCNDDENCFNTIGSYKCKKPIKCEQGSKPSIDDVCVDIDECTENTHNCNESKKEICKNKYNGFDCICEVGYKRNTTSGICEDINECKYVDPCPWPKMCENTIGSYKCKCRLGFIEKDGECEDIDECEDENICEAGKQCVNARGNYTCDCEKGFEFGPNKTCVSIDECKKNPMEFCEICESNIGSNQCKKCISGFEIDGSSCKDIDECANNETICGDNLCTNLRGSYRCTEVHCGSNYFRHKTDKHSCLKKTNDRDKKRPLWIEYRPFSVPNGLLLPGGGLKLFTIKIDESVPCEYTSRNVYMKAIDANGEASKDEDWHLSIHKNNDATLELKNSLKGPQEIAIHIDCNVKSIIAHRTVVLIYVSKY</sequence>
<dbReference type="InterPro" id="IPR049883">
    <property type="entry name" value="NOTCH1_EGF-like"/>
</dbReference>
<evidence type="ECO:0000256" key="4">
    <source>
        <dbReference type="ARBA" id="ARBA00022729"/>
    </source>
</evidence>
<dbReference type="PROSITE" id="PS00010">
    <property type="entry name" value="ASX_HYDROXYL"/>
    <property type="match status" value="3"/>
</dbReference>
<dbReference type="InterPro" id="IPR050751">
    <property type="entry name" value="ECM_structural_protein"/>
</dbReference>
<dbReference type="GO" id="GO:0005509">
    <property type="term" value="F:calcium ion binding"/>
    <property type="evidence" value="ECO:0007669"/>
    <property type="project" value="InterPro"/>
</dbReference>
<dbReference type="PROSITE" id="PS01186">
    <property type="entry name" value="EGF_2"/>
    <property type="match status" value="2"/>
</dbReference>
<comment type="caution">
    <text evidence="11">The sequence shown here is derived from an EMBL/GenBank/DDBJ whole genome shotgun (WGS) entry which is preliminary data.</text>
</comment>
<keyword evidence="12" id="KW-1185">Reference proteome</keyword>
<dbReference type="Proteomes" id="UP000285301">
    <property type="component" value="Unassembled WGS sequence"/>
</dbReference>
<dbReference type="InterPro" id="IPR026823">
    <property type="entry name" value="cEGF"/>
</dbReference>
<dbReference type="SUPFAM" id="SSF57196">
    <property type="entry name" value="EGF/Laminin"/>
    <property type="match status" value="1"/>
</dbReference>
<dbReference type="InterPro" id="IPR009030">
    <property type="entry name" value="Growth_fac_rcpt_cys_sf"/>
</dbReference>
<gene>
    <name evidence="11" type="ORF">B4U79_08646</name>
</gene>
<protein>
    <recommendedName>
        <fullName evidence="10">EGF-like domain-containing protein</fullName>
    </recommendedName>
</protein>
<comment type="caution">
    <text evidence="8">Lacks conserved residue(s) required for the propagation of feature annotation.</text>
</comment>
<dbReference type="OrthoDB" id="10022113at2759"/>
<dbReference type="Gene3D" id="2.10.25.10">
    <property type="entry name" value="Laminin"/>
    <property type="match status" value="12"/>
</dbReference>
<evidence type="ECO:0000259" key="10">
    <source>
        <dbReference type="PROSITE" id="PS50026"/>
    </source>
</evidence>
<evidence type="ECO:0000256" key="3">
    <source>
        <dbReference type="ARBA" id="ARBA00022536"/>
    </source>
</evidence>
<evidence type="ECO:0000256" key="5">
    <source>
        <dbReference type="ARBA" id="ARBA00022737"/>
    </source>
</evidence>
<feature type="non-terminal residue" evidence="11">
    <location>
        <position position="866"/>
    </location>
</feature>
<dbReference type="InterPro" id="IPR001881">
    <property type="entry name" value="EGF-like_Ca-bd_dom"/>
</dbReference>
<evidence type="ECO:0000256" key="8">
    <source>
        <dbReference type="PROSITE-ProRule" id="PRU00076"/>
    </source>
</evidence>
<dbReference type="EMBL" id="NCKU01006355">
    <property type="protein sequence ID" value="RWS03576.1"/>
    <property type="molecule type" value="Genomic_DNA"/>
</dbReference>
<evidence type="ECO:0000256" key="9">
    <source>
        <dbReference type="SAM" id="MobiDB-lite"/>
    </source>
</evidence>
<reference evidence="11 12" key="1">
    <citation type="journal article" date="2018" name="Gigascience">
        <title>Genomes of trombidid mites reveal novel predicted allergens and laterally-transferred genes associated with secondary metabolism.</title>
        <authorList>
            <person name="Dong X."/>
            <person name="Chaisiri K."/>
            <person name="Xia D."/>
            <person name="Armstrong S.D."/>
            <person name="Fang Y."/>
            <person name="Donnelly M.J."/>
            <person name="Kadowaki T."/>
            <person name="McGarry J.W."/>
            <person name="Darby A.C."/>
            <person name="Makepeace B.L."/>
        </authorList>
    </citation>
    <scope>NUCLEOTIDE SEQUENCE [LARGE SCALE GENOMIC DNA]</scope>
    <source>
        <strain evidence="11">UoL-WK</strain>
    </source>
</reference>
<accession>A0A3S3P2A4</accession>